<dbReference type="Gene3D" id="1.20.5.110">
    <property type="match status" value="1"/>
</dbReference>
<dbReference type="InterPro" id="IPR039899">
    <property type="entry name" value="BET1_SNARE"/>
</dbReference>
<protein>
    <recommendedName>
        <fullName evidence="17">BET1 homolog</fullName>
    </recommendedName>
    <alternativeName>
        <fullName evidence="18">Golgi vesicular membrane-trafficking protein p18</fullName>
    </alternativeName>
</protein>
<reference evidence="22" key="1">
    <citation type="submission" date="2020-06" db="EMBL/GenBank/DDBJ databases">
        <title>Draft genome of Bugula neritina, a colonial animal packing powerful symbionts and potential medicines.</title>
        <authorList>
            <person name="Rayko M."/>
        </authorList>
    </citation>
    <scope>NUCLEOTIDE SEQUENCE [LARGE SCALE GENOMIC DNA]</scope>
    <source>
        <strain evidence="22">Kwan_BN1</strain>
    </source>
</reference>
<dbReference type="GO" id="GO:0005789">
    <property type="term" value="C:endoplasmic reticulum membrane"/>
    <property type="evidence" value="ECO:0007669"/>
    <property type="project" value="UniProtKB-SubCell"/>
</dbReference>
<name>A0A7J7IVS9_BUGNE</name>
<dbReference type="SUPFAM" id="SSF58038">
    <property type="entry name" value="SNARE fusion complex"/>
    <property type="match status" value="1"/>
</dbReference>
<evidence type="ECO:0000256" key="5">
    <source>
        <dbReference type="ARBA" id="ARBA00022824"/>
    </source>
</evidence>
<evidence type="ECO:0000256" key="16">
    <source>
        <dbReference type="ARBA" id="ARBA00063965"/>
    </source>
</evidence>
<dbReference type="Proteomes" id="UP000593567">
    <property type="component" value="Unassembled WGS sequence"/>
</dbReference>
<evidence type="ECO:0000256" key="17">
    <source>
        <dbReference type="ARBA" id="ARBA00071590"/>
    </source>
</evidence>
<dbReference type="GO" id="GO:0015031">
    <property type="term" value="P:protein transport"/>
    <property type="evidence" value="ECO:0007669"/>
    <property type="project" value="UniProtKB-KW"/>
</dbReference>
<dbReference type="GO" id="GO:0005794">
    <property type="term" value="C:Golgi apparatus"/>
    <property type="evidence" value="ECO:0007669"/>
    <property type="project" value="UniProtKB-SubCell"/>
</dbReference>
<evidence type="ECO:0000256" key="11">
    <source>
        <dbReference type="ARBA" id="ARBA00023136"/>
    </source>
</evidence>
<evidence type="ECO:0000256" key="7">
    <source>
        <dbReference type="ARBA" id="ARBA00022927"/>
    </source>
</evidence>
<evidence type="ECO:0000256" key="14">
    <source>
        <dbReference type="ARBA" id="ARBA00046280"/>
    </source>
</evidence>
<evidence type="ECO:0000256" key="3">
    <source>
        <dbReference type="ARBA" id="ARBA00022553"/>
    </source>
</evidence>
<evidence type="ECO:0000256" key="6">
    <source>
        <dbReference type="ARBA" id="ARBA00022892"/>
    </source>
</evidence>
<evidence type="ECO:0000256" key="2">
    <source>
        <dbReference type="ARBA" id="ARBA00022448"/>
    </source>
</evidence>
<evidence type="ECO:0000256" key="20">
    <source>
        <dbReference type="SAM" id="Phobius"/>
    </source>
</evidence>
<keyword evidence="23" id="KW-1185">Reference proteome</keyword>
<keyword evidence="7" id="KW-0653">Protein transport</keyword>
<dbReference type="PANTHER" id="PTHR12791">
    <property type="entry name" value="GOLGI SNARE BET1-RELATED"/>
    <property type="match status" value="1"/>
</dbReference>
<evidence type="ECO:0000256" key="18">
    <source>
        <dbReference type="ARBA" id="ARBA00077825"/>
    </source>
</evidence>
<keyword evidence="6" id="KW-0931">ER-Golgi transport</keyword>
<dbReference type="GO" id="GO:0016192">
    <property type="term" value="P:vesicle-mediated transport"/>
    <property type="evidence" value="ECO:0007669"/>
    <property type="project" value="UniProtKB-KW"/>
</dbReference>
<evidence type="ECO:0000256" key="1">
    <source>
        <dbReference type="ARBA" id="ARBA00004389"/>
    </source>
</evidence>
<evidence type="ECO:0000313" key="23">
    <source>
        <dbReference type="Proteomes" id="UP000593567"/>
    </source>
</evidence>
<evidence type="ECO:0000256" key="13">
    <source>
        <dbReference type="ARBA" id="ARBA00037962"/>
    </source>
</evidence>
<organism evidence="22 23">
    <name type="scientific">Bugula neritina</name>
    <name type="common">Brown bryozoan</name>
    <name type="synonym">Sertularia neritina</name>
    <dbReference type="NCBI Taxonomy" id="10212"/>
    <lineage>
        <taxon>Eukaryota</taxon>
        <taxon>Metazoa</taxon>
        <taxon>Spiralia</taxon>
        <taxon>Lophotrochozoa</taxon>
        <taxon>Bryozoa</taxon>
        <taxon>Gymnolaemata</taxon>
        <taxon>Cheilostomatida</taxon>
        <taxon>Flustrina</taxon>
        <taxon>Buguloidea</taxon>
        <taxon>Bugulidae</taxon>
        <taxon>Bugula</taxon>
    </lineage>
</organism>
<evidence type="ECO:0000313" key="22">
    <source>
        <dbReference type="EMBL" id="KAF6017667.1"/>
    </source>
</evidence>
<evidence type="ECO:0000256" key="8">
    <source>
        <dbReference type="ARBA" id="ARBA00022989"/>
    </source>
</evidence>
<dbReference type="FunFam" id="1.20.5.110:FF:000026">
    <property type="entry name" value="BET1 homolog"/>
    <property type="match status" value="1"/>
</dbReference>
<evidence type="ECO:0000259" key="21">
    <source>
        <dbReference type="PROSITE" id="PS50192"/>
    </source>
</evidence>
<gene>
    <name evidence="22" type="ORF">EB796_024034</name>
</gene>
<evidence type="ECO:0000256" key="4">
    <source>
        <dbReference type="ARBA" id="ARBA00022692"/>
    </source>
</evidence>
<keyword evidence="5" id="KW-0256">Endoplasmic reticulum</keyword>
<dbReference type="CDD" id="cd15853">
    <property type="entry name" value="SNARE_Bet1"/>
    <property type="match status" value="1"/>
</dbReference>
<evidence type="ECO:0000256" key="9">
    <source>
        <dbReference type="ARBA" id="ARBA00023034"/>
    </source>
</evidence>
<dbReference type="EMBL" id="VXIV02003369">
    <property type="protein sequence ID" value="KAF6017667.1"/>
    <property type="molecule type" value="Genomic_DNA"/>
</dbReference>
<accession>A0A7J7IVS9</accession>
<keyword evidence="11 20" id="KW-0472">Membrane</keyword>
<keyword evidence="10" id="KW-0175">Coiled coil</keyword>
<comment type="function">
    <text evidence="15">Required for vesicular transport from the ER to the Golgi complex. Functions as a SNARE involved in the docking process of ER-derived vesicles with the cis-Golgi membrane.</text>
</comment>
<feature type="domain" description="T-SNARE coiled-coil homology" evidence="21">
    <location>
        <begin position="21"/>
        <end position="83"/>
    </location>
</feature>
<comment type="subunit">
    <text evidence="16">Interacts with SNARE complex members GOSR2, SEC22B and STX5. Interacts with LMAN1/ERGIC53. Interacts with STX17.</text>
</comment>
<dbReference type="PROSITE" id="PS50192">
    <property type="entry name" value="T_SNARE"/>
    <property type="match status" value="1"/>
</dbReference>
<sequence>MRRTVGDTSYPGDSGYQSSPNHVEDENSRAENHLASQVKQLKSLTIDIGDEVRYQNKMLSGMDDDFDKSGGFLSSTMNRLTAITKSGGNWHLCYLLLFCLFVFFVLWLLLKFR</sequence>
<evidence type="ECO:0000256" key="19">
    <source>
        <dbReference type="SAM" id="MobiDB-lite"/>
    </source>
</evidence>
<keyword evidence="9" id="KW-0333">Golgi apparatus</keyword>
<dbReference type="AlphaFoldDB" id="A0A7J7IVS9"/>
<keyword evidence="2" id="KW-0813">Transport</keyword>
<comment type="subcellular location">
    <subcellularLocation>
        <location evidence="14">Endomembrane system</location>
        <topology evidence="14">Single-pass type IV membrane protein</topology>
    </subcellularLocation>
    <subcellularLocation>
        <location evidence="1">Endoplasmic reticulum membrane</location>
        <topology evidence="1">Single-pass membrane protein</topology>
    </subcellularLocation>
    <subcellularLocation>
        <location evidence="12">Golgi apparatus</location>
        <location evidence="12">cis-Golgi network membrane</location>
    </subcellularLocation>
</comment>
<feature type="region of interest" description="Disordered" evidence="19">
    <location>
        <begin position="1"/>
        <end position="30"/>
    </location>
</feature>
<keyword evidence="8 20" id="KW-1133">Transmembrane helix</keyword>
<proteinExistence type="inferred from homology"/>
<dbReference type="InterPro" id="IPR000727">
    <property type="entry name" value="T_SNARE_dom"/>
</dbReference>
<keyword evidence="4 20" id="KW-0812">Transmembrane</keyword>
<comment type="similarity">
    <text evidence="13">Belongs to the BET1 family.</text>
</comment>
<feature type="transmembrane region" description="Helical" evidence="20">
    <location>
        <begin position="89"/>
        <end position="110"/>
    </location>
</feature>
<evidence type="ECO:0000256" key="10">
    <source>
        <dbReference type="ARBA" id="ARBA00023054"/>
    </source>
</evidence>
<keyword evidence="3" id="KW-0597">Phosphoprotein</keyword>
<dbReference type="OrthoDB" id="261831at2759"/>
<comment type="caution">
    <text evidence="22">The sequence shown here is derived from an EMBL/GenBank/DDBJ whole genome shotgun (WGS) entry which is preliminary data.</text>
</comment>
<evidence type="ECO:0000256" key="12">
    <source>
        <dbReference type="ARBA" id="ARBA00024188"/>
    </source>
</evidence>
<evidence type="ECO:0000256" key="15">
    <source>
        <dbReference type="ARBA" id="ARBA00054011"/>
    </source>
</evidence>